<dbReference type="Proteomes" id="UP000235460">
    <property type="component" value="Unassembled WGS sequence"/>
</dbReference>
<evidence type="ECO:0000313" key="2">
    <source>
        <dbReference type="Proteomes" id="UP000235460"/>
    </source>
</evidence>
<dbReference type="PANTHER" id="PTHR33221:SF2">
    <property type="entry name" value="TRANSCRIPTIONAL REGULATOR"/>
    <property type="match status" value="1"/>
</dbReference>
<comment type="caution">
    <text evidence="1">The sequence shown here is derived from an EMBL/GenBank/DDBJ whole genome shotgun (WGS) entry which is preliminary data.</text>
</comment>
<evidence type="ECO:0000313" key="1">
    <source>
        <dbReference type="EMBL" id="PMP68786.1"/>
    </source>
</evidence>
<dbReference type="Pfam" id="PF02082">
    <property type="entry name" value="Rrf2"/>
    <property type="match status" value="1"/>
</dbReference>
<dbReference type="GO" id="GO:0005829">
    <property type="term" value="C:cytosol"/>
    <property type="evidence" value="ECO:0007669"/>
    <property type="project" value="TreeGrafter"/>
</dbReference>
<dbReference type="Gene3D" id="1.10.10.10">
    <property type="entry name" value="Winged helix-like DNA-binding domain superfamily/Winged helix DNA-binding domain"/>
    <property type="match status" value="1"/>
</dbReference>
<organism evidence="1 2">
    <name type="scientific">Thermodesulfobacterium geofontis</name>
    <dbReference type="NCBI Taxonomy" id="1295609"/>
    <lineage>
        <taxon>Bacteria</taxon>
        <taxon>Pseudomonadati</taxon>
        <taxon>Thermodesulfobacteriota</taxon>
        <taxon>Thermodesulfobacteria</taxon>
        <taxon>Thermodesulfobacteriales</taxon>
        <taxon>Thermodesulfobacteriaceae</taxon>
        <taxon>Thermodesulfobacterium</taxon>
    </lineage>
</organism>
<dbReference type="InterPro" id="IPR036388">
    <property type="entry name" value="WH-like_DNA-bd_sf"/>
</dbReference>
<dbReference type="InterPro" id="IPR000944">
    <property type="entry name" value="Tscrpt_reg_Rrf2"/>
</dbReference>
<dbReference type="InterPro" id="IPR036390">
    <property type="entry name" value="WH_DNA-bd_sf"/>
</dbReference>
<dbReference type="AlphaFoldDB" id="A0A2N7PQ89"/>
<dbReference type="NCBIfam" id="TIGR00738">
    <property type="entry name" value="rrf2_super"/>
    <property type="match status" value="1"/>
</dbReference>
<proteinExistence type="predicted"/>
<name>A0A2N7PQ89_9BACT</name>
<dbReference type="SUPFAM" id="SSF46785">
    <property type="entry name" value="Winged helix' DNA-binding domain"/>
    <property type="match status" value="1"/>
</dbReference>
<dbReference type="PANTHER" id="PTHR33221">
    <property type="entry name" value="WINGED HELIX-TURN-HELIX TRANSCRIPTIONAL REGULATOR, RRF2 FAMILY"/>
    <property type="match status" value="1"/>
</dbReference>
<protein>
    <submittedName>
        <fullName evidence="1">Rrf2 family transcriptional regulator</fullName>
    </submittedName>
</protein>
<dbReference type="EMBL" id="PNIK01000014">
    <property type="protein sequence ID" value="PMP68786.1"/>
    <property type="molecule type" value="Genomic_DNA"/>
</dbReference>
<dbReference type="PROSITE" id="PS51197">
    <property type="entry name" value="HTH_RRF2_2"/>
    <property type="match status" value="1"/>
</dbReference>
<sequence>MEFAIIHDYAIRMVLYLSKNPDKIATRSEISKAMIIPLSLVARIGQVLEASGIVEVLRGKRGGYKLKKAPGKITLLEVIESFTGKIAINKCVDNPGFCPREDNCPVNYVWKEINEKFRELLRIDFSKLLKLEKNLDKMVKNKKIVKPK</sequence>
<accession>A0A2N7PQ89</accession>
<dbReference type="GO" id="GO:0003700">
    <property type="term" value="F:DNA-binding transcription factor activity"/>
    <property type="evidence" value="ECO:0007669"/>
    <property type="project" value="TreeGrafter"/>
</dbReference>
<gene>
    <name evidence="1" type="ORF">C0190_00975</name>
</gene>
<reference evidence="1 2" key="1">
    <citation type="submission" date="2018-01" db="EMBL/GenBank/DDBJ databases">
        <title>Metagenomic assembled genomes from two thermal pools in the Uzon Caldera, Kamchatka, Russia.</title>
        <authorList>
            <person name="Wilkins L."/>
            <person name="Ettinger C."/>
        </authorList>
    </citation>
    <scope>NUCLEOTIDE SEQUENCE [LARGE SCALE GENOMIC DNA]</scope>
    <source>
        <strain evidence="1">ZAV-08</strain>
    </source>
</reference>